<keyword evidence="2" id="KW-0732">Signal</keyword>
<feature type="compositionally biased region" description="Pro residues" evidence="1">
    <location>
        <begin position="647"/>
        <end position="660"/>
    </location>
</feature>
<evidence type="ECO:0000256" key="2">
    <source>
        <dbReference type="SAM" id="SignalP"/>
    </source>
</evidence>
<keyword evidence="4" id="KW-1185">Reference proteome</keyword>
<feature type="compositionally biased region" description="Pro residues" evidence="1">
    <location>
        <begin position="333"/>
        <end position="349"/>
    </location>
</feature>
<dbReference type="SUPFAM" id="SSF63825">
    <property type="entry name" value="YWTD domain"/>
    <property type="match status" value="1"/>
</dbReference>
<feature type="chain" id="PRO_5047009371" evidence="2">
    <location>
        <begin position="29"/>
        <end position="760"/>
    </location>
</feature>
<feature type="region of interest" description="Disordered" evidence="1">
    <location>
        <begin position="645"/>
        <end position="760"/>
    </location>
</feature>
<feature type="signal peptide" evidence="2">
    <location>
        <begin position="1"/>
        <end position="28"/>
    </location>
</feature>
<dbReference type="PRINTS" id="PR01217">
    <property type="entry name" value="PRICHEXTENSN"/>
</dbReference>
<evidence type="ECO:0000313" key="4">
    <source>
        <dbReference type="Proteomes" id="UP000815325"/>
    </source>
</evidence>
<dbReference type="PANTHER" id="PTHR48148">
    <property type="entry name" value="KERATINOCYTE PROLINE-RICH PROTEIN"/>
    <property type="match status" value="1"/>
</dbReference>
<dbReference type="Gene3D" id="2.130.10.10">
    <property type="entry name" value="YVTN repeat-like/Quinoprotein amine dehydrogenase"/>
    <property type="match status" value="1"/>
</dbReference>
<dbReference type="SUPFAM" id="SSF75011">
    <property type="entry name" value="3-carboxy-cis,cis-mucoante lactonizing enzyme"/>
    <property type="match status" value="1"/>
</dbReference>
<evidence type="ECO:0000313" key="3">
    <source>
        <dbReference type="EMBL" id="KAF5840643.1"/>
    </source>
</evidence>
<feature type="compositionally biased region" description="Polar residues" evidence="1">
    <location>
        <begin position="751"/>
        <end position="760"/>
    </location>
</feature>
<reference evidence="3" key="1">
    <citation type="submission" date="2017-08" db="EMBL/GenBank/DDBJ databases">
        <authorList>
            <person name="Polle J.E."/>
            <person name="Barry K."/>
            <person name="Cushman J."/>
            <person name="Schmutz J."/>
            <person name="Tran D."/>
            <person name="Hathwaick L.T."/>
            <person name="Yim W.C."/>
            <person name="Jenkins J."/>
            <person name="Mckie-Krisberg Z.M."/>
            <person name="Prochnik S."/>
            <person name="Lindquist E."/>
            <person name="Dockter R.B."/>
            <person name="Adam C."/>
            <person name="Molina H."/>
            <person name="Bunkerborg J."/>
            <person name="Jin E."/>
            <person name="Buchheim M."/>
            <person name="Magnuson J."/>
        </authorList>
    </citation>
    <scope>NUCLEOTIDE SEQUENCE</scope>
    <source>
        <strain evidence="3">CCAP 19/18</strain>
    </source>
</reference>
<evidence type="ECO:0000256" key="1">
    <source>
        <dbReference type="SAM" id="MobiDB-lite"/>
    </source>
</evidence>
<dbReference type="InterPro" id="IPR011042">
    <property type="entry name" value="6-blade_b-propeller_TolB-like"/>
</dbReference>
<organism evidence="3 4">
    <name type="scientific">Dunaliella salina</name>
    <name type="common">Green alga</name>
    <name type="synonym">Protococcus salinus</name>
    <dbReference type="NCBI Taxonomy" id="3046"/>
    <lineage>
        <taxon>Eukaryota</taxon>
        <taxon>Viridiplantae</taxon>
        <taxon>Chlorophyta</taxon>
        <taxon>core chlorophytes</taxon>
        <taxon>Chlorophyceae</taxon>
        <taxon>CS clade</taxon>
        <taxon>Chlamydomonadales</taxon>
        <taxon>Dunaliellaceae</taxon>
        <taxon>Dunaliella</taxon>
    </lineage>
</organism>
<feature type="compositionally biased region" description="Pro residues" evidence="1">
    <location>
        <begin position="669"/>
        <end position="743"/>
    </location>
</feature>
<accession>A0ABQ7H1A6</accession>
<comment type="caution">
    <text evidence="3">The sequence shown here is derived from an EMBL/GenBank/DDBJ whole genome shotgun (WGS) entry which is preliminary data.</text>
</comment>
<protein>
    <submittedName>
        <fullName evidence="3">Uncharacterized protein</fullName>
    </submittedName>
</protein>
<name>A0ABQ7H1A6_DUNSA</name>
<feature type="region of interest" description="Disordered" evidence="1">
    <location>
        <begin position="330"/>
        <end position="353"/>
    </location>
</feature>
<dbReference type="Gene3D" id="2.120.10.30">
    <property type="entry name" value="TolB, C-terminal domain"/>
    <property type="match status" value="1"/>
</dbReference>
<proteinExistence type="predicted"/>
<dbReference type="InterPro" id="IPR015943">
    <property type="entry name" value="WD40/YVTN_repeat-like_dom_sf"/>
</dbReference>
<dbReference type="Proteomes" id="UP000815325">
    <property type="component" value="Unassembled WGS sequence"/>
</dbReference>
<sequence>MREYELKASVHTSAVIASLLLLAIGANTEPPRITTIFEGSSLDFWGLAFDPGQNTLFYSRTDNNDIREINLETSKEGLAAGDLSRPQSMAFSKGQVFISETLRLSLTQMNASNYVLTRLGGPFEGDALGAPQGMAARGGLREGLFVADRAGNQIHQYDTIRDKELIMLAFKDKPFSLAYNDNNADLYFAKYKGNQVFALNVDQANSGAYPDWVIAGQSDVADVIDGTGRDLFGEGEGTAAFASIISMVHDPVSETLYVGEDYGPPSDSLSVIRAIDTSSPIYRVTTVAGNSTAFLADDSDLPPKGVREMCILDPNNIAFVDSSNARIRRLTLPSPPPFPPPSPHPPPSAFSPLPRANAEYPRVTTIFKGNSPRPDFWGLAFDPSQNTLYYSRMDHNDIRGIDLDTGRERLVAGYLNIPKSMVFSRGQVYFSETRTAENTVARMNATNFASTTLTRLGVPEDEFRGNYGFEAGAPQSIAALPDGLAIADREAGSIYLYDTIQEGEIVSFYSADKPFSLAYNDINADLYFAAFEGFRVFAINVERCLAGDCIQMPIAGRLDIADVKDGTGRDMLRMEEGTAAFKNITSMVHDPVSNTLYVGEDYGPLSDSLNLPPKGVREMCILDLNNIAFVDSSNVRIRKLTLSGPSLFPPPLSQPLPPLPSTVSDLSSSPPPPSPMPPPPSPQPPPPQPPFSPPPSPDPPSPSPPLSPPPPPPPSPPPPSPQPPPSPSHPSPPPPSPQPPPPRVNLEPRNTHTVTTTESC</sequence>
<dbReference type="PANTHER" id="PTHR48148:SF2">
    <property type="entry name" value="PA14 DOMAIN-CONTAINING PROTEIN"/>
    <property type="match status" value="1"/>
</dbReference>
<gene>
    <name evidence="3" type="ORF">DUNSADRAFT_16016</name>
</gene>
<dbReference type="EMBL" id="MU069507">
    <property type="protein sequence ID" value="KAF5840643.1"/>
    <property type="molecule type" value="Genomic_DNA"/>
</dbReference>